<dbReference type="Proteomes" id="UP001501294">
    <property type="component" value="Unassembled WGS sequence"/>
</dbReference>
<dbReference type="InterPro" id="IPR014922">
    <property type="entry name" value="YdhG-like"/>
</dbReference>
<keyword evidence="3" id="KW-1185">Reference proteome</keyword>
<protein>
    <recommendedName>
        <fullName evidence="1">YdhG-like domain-containing protein</fullName>
    </recommendedName>
</protein>
<evidence type="ECO:0000313" key="2">
    <source>
        <dbReference type="EMBL" id="GAA4353915.1"/>
    </source>
</evidence>
<dbReference type="Gene3D" id="3.90.1150.200">
    <property type="match status" value="1"/>
</dbReference>
<sequence length="142" mass="15992">MAKTENKTKPTGKSVTEFLNKVENEQKRADSFAILEMMKAQTGLEPKMWGDSMIGFGEFHYKYASGHEGDIFLVGFSPRKQNLTLYVMAGINQHPELLERLGKHKTSKACLYINKLSDVDTEVLEEIIKSSAEYTAEHQSGC</sequence>
<comment type="caution">
    <text evidence="2">The sequence shown here is derived from an EMBL/GenBank/DDBJ whole genome shotgun (WGS) entry which is preliminary data.</text>
</comment>
<dbReference type="EMBL" id="BAABFU010000003">
    <property type="protein sequence ID" value="GAA4353915.1"/>
    <property type="molecule type" value="Genomic_DNA"/>
</dbReference>
<organism evidence="2 3">
    <name type="scientific">Kangiella taiwanensis</name>
    <dbReference type="NCBI Taxonomy" id="1079179"/>
    <lineage>
        <taxon>Bacteria</taxon>
        <taxon>Pseudomonadati</taxon>
        <taxon>Pseudomonadota</taxon>
        <taxon>Gammaproteobacteria</taxon>
        <taxon>Kangiellales</taxon>
        <taxon>Kangiellaceae</taxon>
        <taxon>Kangiella</taxon>
    </lineage>
</organism>
<dbReference type="SUPFAM" id="SSF159888">
    <property type="entry name" value="YdhG-like"/>
    <property type="match status" value="1"/>
</dbReference>
<evidence type="ECO:0000259" key="1">
    <source>
        <dbReference type="Pfam" id="PF08818"/>
    </source>
</evidence>
<evidence type="ECO:0000313" key="3">
    <source>
        <dbReference type="Proteomes" id="UP001501294"/>
    </source>
</evidence>
<dbReference type="Pfam" id="PF08818">
    <property type="entry name" value="DUF1801"/>
    <property type="match status" value="1"/>
</dbReference>
<feature type="domain" description="YdhG-like" evidence="1">
    <location>
        <begin position="28"/>
        <end position="130"/>
    </location>
</feature>
<proteinExistence type="predicted"/>
<dbReference type="RefSeq" id="WP_223578882.1">
    <property type="nucleotide sequence ID" value="NZ_BAABFU010000003.1"/>
</dbReference>
<accession>A0ABP8I9B0</accession>
<gene>
    <name evidence="2" type="ORF">GCM10023150_23010</name>
</gene>
<reference evidence="3" key="1">
    <citation type="journal article" date="2019" name="Int. J. Syst. Evol. Microbiol.">
        <title>The Global Catalogue of Microorganisms (GCM) 10K type strain sequencing project: providing services to taxonomists for standard genome sequencing and annotation.</title>
        <authorList>
            <consortium name="The Broad Institute Genomics Platform"/>
            <consortium name="The Broad Institute Genome Sequencing Center for Infectious Disease"/>
            <person name="Wu L."/>
            <person name="Ma J."/>
        </authorList>
    </citation>
    <scope>NUCLEOTIDE SEQUENCE [LARGE SCALE GENOMIC DNA]</scope>
    <source>
        <strain evidence="3">JCM 17727</strain>
    </source>
</reference>
<name>A0ABP8I9B0_9GAMM</name>